<protein>
    <submittedName>
        <fullName evidence="1">Uncharacterized protein</fullName>
    </submittedName>
</protein>
<organism evidence="1 2">
    <name type="scientific">Macrolepiota fuliginosa MF-IS2</name>
    <dbReference type="NCBI Taxonomy" id="1400762"/>
    <lineage>
        <taxon>Eukaryota</taxon>
        <taxon>Fungi</taxon>
        <taxon>Dikarya</taxon>
        <taxon>Basidiomycota</taxon>
        <taxon>Agaricomycotina</taxon>
        <taxon>Agaricomycetes</taxon>
        <taxon>Agaricomycetidae</taxon>
        <taxon>Agaricales</taxon>
        <taxon>Agaricineae</taxon>
        <taxon>Agaricaceae</taxon>
        <taxon>Macrolepiota</taxon>
    </lineage>
</organism>
<dbReference type="AlphaFoldDB" id="A0A9P5X5D4"/>
<comment type="caution">
    <text evidence="1">The sequence shown here is derived from an EMBL/GenBank/DDBJ whole genome shotgun (WGS) entry which is preliminary data.</text>
</comment>
<gene>
    <name evidence="1" type="ORF">P691DRAFT_808844</name>
</gene>
<keyword evidence="2" id="KW-1185">Reference proteome</keyword>
<accession>A0A9P5X5D4</accession>
<reference evidence="1" key="1">
    <citation type="submission" date="2020-11" db="EMBL/GenBank/DDBJ databases">
        <authorList>
            <consortium name="DOE Joint Genome Institute"/>
            <person name="Ahrendt S."/>
            <person name="Riley R."/>
            <person name="Andreopoulos W."/>
            <person name="Labutti K."/>
            <person name="Pangilinan J."/>
            <person name="Ruiz-Duenas F.J."/>
            <person name="Barrasa J.M."/>
            <person name="Sanchez-Garcia M."/>
            <person name="Camarero S."/>
            <person name="Miyauchi S."/>
            <person name="Serrano A."/>
            <person name="Linde D."/>
            <person name="Babiker R."/>
            <person name="Drula E."/>
            <person name="Ayuso-Fernandez I."/>
            <person name="Pacheco R."/>
            <person name="Padilla G."/>
            <person name="Ferreira P."/>
            <person name="Barriuso J."/>
            <person name="Kellner H."/>
            <person name="Castanera R."/>
            <person name="Alfaro M."/>
            <person name="Ramirez L."/>
            <person name="Pisabarro A.G."/>
            <person name="Kuo A."/>
            <person name="Tritt A."/>
            <person name="Lipzen A."/>
            <person name="He G."/>
            <person name="Yan M."/>
            <person name="Ng V."/>
            <person name="Cullen D."/>
            <person name="Martin F."/>
            <person name="Rosso M.-N."/>
            <person name="Henrissat B."/>
            <person name="Hibbett D."/>
            <person name="Martinez A.T."/>
            <person name="Grigoriev I.V."/>
        </authorList>
    </citation>
    <scope>NUCLEOTIDE SEQUENCE</scope>
    <source>
        <strain evidence="1">MF-IS2</strain>
    </source>
</reference>
<dbReference type="EMBL" id="MU151466">
    <property type="protein sequence ID" value="KAF9443510.1"/>
    <property type="molecule type" value="Genomic_DNA"/>
</dbReference>
<proteinExistence type="predicted"/>
<sequence length="67" mass="7416">MYLNGDTAGVARADNMLLQTCSLGRIYGLILSLEKSIGLARRQNLLDINRTLLNDCRSGEIPDSMIF</sequence>
<name>A0A9P5X5D4_9AGAR</name>
<dbReference type="Proteomes" id="UP000807342">
    <property type="component" value="Unassembled WGS sequence"/>
</dbReference>
<evidence type="ECO:0000313" key="1">
    <source>
        <dbReference type="EMBL" id="KAF9443510.1"/>
    </source>
</evidence>
<evidence type="ECO:0000313" key="2">
    <source>
        <dbReference type="Proteomes" id="UP000807342"/>
    </source>
</evidence>